<evidence type="ECO:0000256" key="2">
    <source>
        <dbReference type="ARBA" id="ARBA00023125"/>
    </source>
</evidence>
<accession>A0A437N732</accession>
<keyword evidence="1" id="KW-0805">Transcription regulation</keyword>
<evidence type="ECO:0000256" key="1">
    <source>
        <dbReference type="ARBA" id="ARBA00023015"/>
    </source>
</evidence>
<dbReference type="GO" id="GO:0000976">
    <property type="term" value="F:transcription cis-regulatory region binding"/>
    <property type="evidence" value="ECO:0007669"/>
    <property type="project" value="TreeGrafter"/>
</dbReference>
<evidence type="ECO:0000313" key="5">
    <source>
        <dbReference type="EMBL" id="RVU05687.1"/>
    </source>
</evidence>
<dbReference type="InterPro" id="IPR010982">
    <property type="entry name" value="Lambda_DNA-bd_dom_sf"/>
</dbReference>
<dbReference type="InterPro" id="IPR028082">
    <property type="entry name" value="Peripla_BP_I"/>
</dbReference>
<organism evidence="5 6">
    <name type="scientific">Novosphingobium umbonatum</name>
    <dbReference type="NCBI Taxonomy" id="1908524"/>
    <lineage>
        <taxon>Bacteria</taxon>
        <taxon>Pseudomonadati</taxon>
        <taxon>Pseudomonadota</taxon>
        <taxon>Alphaproteobacteria</taxon>
        <taxon>Sphingomonadales</taxon>
        <taxon>Sphingomonadaceae</taxon>
        <taxon>Novosphingobium</taxon>
    </lineage>
</organism>
<name>A0A437N732_9SPHN</name>
<feature type="domain" description="HTH lacI-type" evidence="4">
    <location>
        <begin position="11"/>
        <end position="65"/>
    </location>
</feature>
<dbReference type="PROSITE" id="PS50932">
    <property type="entry name" value="HTH_LACI_2"/>
    <property type="match status" value="1"/>
</dbReference>
<dbReference type="Proteomes" id="UP000282837">
    <property type="component" value="Unassembled WGS sequence"/>
</dbReference>
<sequence>MKAERVSMTRPTIIDIAKHAGVSFKTVSRVLNKHPKVGEDYRRKVEQAMEELNFRPNRAAQQLRGGRSSMLGLLVSDSAAIHKLDEGNRLPSYLADIITGMLQSCQQAGFHLVTENIDSSDAEAGRAWLDDCFDAVSFDGLLLMPPLCDCDWLLDELDARQVRYARMNPGTQLDRGLCLVIDNYAAGREIGAYLLAQGHRRLGYITGPASHFAHTPRLDGLRDAMANVPDTQLQIEQGAFTFDSGLKAGAAMMDSAIPPTAIFAANDEMAAGVLAMAFERGLQVPAQLSIFGFGGLLISQSTWPRISTVSQPTIAMARMAADALIAATLEGKEWEARCVQIDYELKLRQSVADISG</sequence>
<dbReference type="PANTHER" id="PTHR30146">
    <property type="entry name" value="LACI-RELATED TRANSCRIPTIONAL REPRESSOR"/>
    <property type="match status" value="1"/>
</dbReference>
<comment type="caution">
    <text evidence="5">The sequence shown here is derived from an EMBL/GenBank/DDBJ whole genome shotgun (WGS) entry which is preliminary data.</text>
</comment>
<dbReference type="InterPro" id="IPR000843">
    <property type="entry name" value="HTH_LacI"/>
</dbReference>
<dbReference type="Gene3D" id="3.40.50.2300">
    <property type="match status" value="2"/>
</dbReference>
<dbReference type="PROSITE" id="PS00356">
    <property type="entry name" value="HTH_LACI_1"/>
    <property type="match status" value="1"/>
</dbReference>
<dbReference type="GO" id="GO:0003700">
    <property type="term" value="F:DNA-binding transcription factor activity"/>
    <property type="evidence" value="ECO:0007669"/>
    <property type="project" value="TreeGrafter"/>
</dbReference>
<keyword evidence="6" id="KW-1185">Reference proteome</keyword>
<dbReference type="PRINTS" id="PR00036">
    <property type="entry name" value="HTHLACI"/>
</dbReference>
<evidence type="ECO:0000259" key="4">
    <source>
        <dbReference type="PROSITE" id="PS50932"/>
    </source>
</evidence>
<dbReference type="SUPFAM" id="SSF53822">
    <property type="entry name" value="Periplasmic binding protein-like I"/>
    <property type="match status" value="1"/>
</dbReference>
<reference evidence="5 6" key="1">
    <citation type="submission" date="2019-01" db="EMBL/GenBank/DDBJ databases">
        <authorList>
            <person name="Chen W.-M."/>
        </authorList>
    </citation>
    <scope>NUCLEOTIDE SEQUENCE [LARGE SCALE GENOMIC DNA]</scope>
    <source>
        <strain evidence="5 6">FSY-9</strain>
    </source>
</reference>
<dbReference type="Gene3D" id="1.10.260.40">
    <property type="entry name" value="lambda repressor-like DNA-binding domains"/>
    <property type="match status" value="1"/>
</dbReference>
<keyword evidence="2" id="KW-0238">DNA-binding</keyword>
<dbReference type="CDD" id="cd01545">
    <property type="entry name" value="PBP1_SalR"/>
    <property type="match status" value="1"/>
</dbReference>
<gene>
    <name evidence="5" type="ORF">EOE18_06755</name>
</gene>
<dbReference type="InterPro" id="IPR046335">
    <property type="entry name" value="LacI/GalR-like_sensor"/>
</dbReference>
<dbReference type="EMBL" id="SACO01000004">
    <property type="protein sequence ID" value="RVU05687.1"/>
    <property type="molecule type" value="Genomic_DNA"/>
</dbReference>
<dbReference type="AlphaFoldDB" id="A0A437N732"/>
<proteinExistence type="predicted"/>
<keyword evidence="3" id="KW-0804">Transcription</keyword>
<dbReference type="Pfam" id="PF13377">
    <property type="entry name" value="Peripla_BP_3"/>
    <property type="match status" value="1"/>
</dbReference>
<dbReference type="OrthoDB" id="7939625at2"/>
<dbReference type="Pfam" id="PF00356">
    <property type="entry name" value="LacI"/>
    <property type="match status" value="1"/>
</dbReference>
<evidence type="ECO:0000256" key="3">
    <source>
        <dbReference type="ARBA" id="ARBA00023163"/>
    </source>
</evidence>
<dbReference type="SMART" id="SM00354">
    <property type="entry name" value="HTH_LACI"/>
    <property type="match status" value="1"/>
</dbReference>
<dbReference type="PANTHER" id="PTHR30146:SF153">
    <property type="entry name" value="LACTOSE OPERON REPRESSOR"/>
    <property type="match status" value="1"/>
</dbReference>
<evidence type="ECO:0000313" key="6">
    <source>
        <dbReference type="Proteomes" id="UP000282837"/>
    </source>
</evidence>
<dbReference type="SUPFAM" id="SSF47413">
    <property type="entry name" value="lambda repressor-like DNA-binding domains"/>
    <property type="match status" value="1"/>
</dbReference>
<dbReference type="CDD" id="cd01392">
    <property type="entry name" value="HTH_LacI"/>
    <property type="match status" value="1"/>
</dbReference>
<protein>
    <submittedName>
        <fullName evidence="5">LacI family transcriptional regulator</fullName>
    </submittedName>
</protein>